<accession>A0A232ETR4</accession>
<reference evidence="1 2" key="1">
    <citation type="journal article" date="2017" name="Curr. Biol.">
        <title>The Evolution of Venom by Co-option of Single-Copy Genes.</title>
        <authorList>
            <person name="Martinson E.O."/>
            <person name="Mrinalini"/>
            <person name="Kelkar Y.D."/>
            <person name="Chang C.H."/>
            <person name="Werren J.H."/>
        </authorList>
    </citation>
    <scope>NUCLEOTIDE SEQUENCE [LARGE SCALE GENOMIC DNA]</scope>
    <source>
        <strain evidence="1 2">Alberta</strain>
        <tissue evidence="1">Whole body</tissue>
    </source>
</reference>
<protein>
    <submittedName>
        <fullName evidence="1">Uncharacterized protein</fullName>
    </submittedName>
</protein>
<evidence type="ECO:0000313" key="2">
    <source>
        <dbReference type="Proteomes" id="UP000215335"/>
    </source>
</evidence>
<name>A0A232ETR4_9HYME</name>
<dbReference type="AlphaFoldDB" id="A0A232ETR4"/>
<dbReference type="EMBL" id="NNAY01002264">
    <property type="protein sequence ID" value="OXU21686.1"/>
    <property type="molecule type" value="Genomic_DNA"/>
</dbReference>
<sequence length="67" mass="7246">MKNKYDISYQQQALMSFMTHDPLAELIFHAVGPQHKVALTWKGDSGILGISMPGALGGGGPTPCMDW</sequence>
<organism evidence="1 2">
    <name type="scientific">Trichomalopsis sarcophagae</name>
    <dbReference type="NCBI Taxonomy" id="543379"/>
    <lineage>
        <taxon>Eukaryota</taxon>
        <taxon>Metazoa</taxon>
        <taxon>Ecdysozoa</taxon>
        <taxon>Arthropoda</taxon>
        <taxon>Hexapoda</taxon>
        <taxon>Insecta</taxon>
        <taxon>Pterygota</taxon>
        <taxon>Neoptera</taxon>
        <taxon>Endopterygota</taxon>
        <taxon>Hymenoptera</taxon>
        <taxon>Apocrita</taxon>
        <taxon>Proctotrupomorpha</taxon>
        <taxon>Chalcidoidea</taxon>
        <taxon>Pteromalidae</taxon>
        <taxon>Pteromalinae</taxon>
        <taxon>Trichomalopsis</taxon>
    </lineage>
</organism>
<dbReference type="Proteomes" id="UP000215335">
    <property type="component" value="Unassembled WGS sequence"/>
</dbReference>
<feature type="non-terminal residue" evidence="1">
    <location>
        <position position="67"/>
    </location>
</feature>
<comment type="caution">
    <text evidence="1">The sequence shown here is derived from an EMBL/GenBank/DDBJ whole genome shotgun (WGS) entry which is preliminary data.</text>
</comment>
<proteinExistence type="predicted"/>
<gene>
    <name evidence="1" type="ORF">TSAR_012698</name>
</gene>
<keyword evidence="2" id="KW-1185">Reference proteome</keyword>
<evidence type="ECO:0000313" key="1">
    <source>
        <dbReference type="EMBL" id="OXU21686.1"/>
    </source>
</evidence>